<protein>
    <submittedName>
        <fullName evidence="3">Acetyl esterase/lipase</fullName>
    </submittedName>
</protein>
<dbReference type="InterPro" id="IPR013094">
    <property type="entry name" value="AB_hydrolase_3"/>
</dbReference>
<dbReference type="Proteomes" id="UP000320653">
    <property type="component" value="Unassembled WGS sequence"/>
</dbReference>
<sequence>MAAWDNIEDIAWAGLPIPIRRYEGAIATKAPPIVLYLRGSAFQDDGRPQMERPIGRVLSEAGAVVVEADYGSASSNLFPQAMECAFMALKSLSGRRKQFGSARSPLFIAGDEAGGNVAAGAALKARDQLPGELSGQILLSPMIDPMMATQSFRRADEIGMREKWSDGWSRYLRSACGFQHPYAAPCLCSRLFGVAPALVVTSDDDPLHDEVVGYAERLAASGVSVRQKVFPESCGWTGIYKGDSGKWMASLRAEFSGFVEGLQA</sequence>
<dbReference type="GO" id="GO:0016787">
    <property type="term" value="F:hydrolase activity"/>
    <property type="evidence" value="ECO:0007669"/>
    <property type="project" value="UniProtKB-KW"/>
</dbReference>
<dbReference type="InterPro" id="IPR029058">
    <property type="entry name" value="AB_hydrolase_fold"/>
</dbReference>
<dbReference type="OrthoDB" id="9806180at2"/>
<feature type="domain" description="Alpha/beta hydrolase fold-3" evidence="2">
    <location>
        <begin position="34"/>
        <end position="232"/>
    </location>
</feature>
<dbReference type="SUPFAM" id="SSF53474">
    <property type="entry name" value="alpha/beta-Hydrolases"/>
    <property type="match status" value="1"/>
</dbReference>
<keyword evidence="1" id="KW-0378">Hydrolase</keyword>
<comment type="caution">
    <text evidence="3">The sequence shown here is derived from an EMBL/GenBank/DDBJ whole genome shotgun (WGS) entry which is preliminary data.</text>
</comment>
<evidence type="ECO:0000256" key="1">
    <source>
        <dbReference type="ARBA" id="ARBA00022801"/>
    </source>
</evidence>
<organism evidence="3 4">
    <name type="scientific">Neorhizobium alkalisoli</name>
    <dbReference type="NCBI Taxonomy" id="528178"/>
    <lineage>
        <taxon>Bacteria</taxon>
        <taxon>Pseudomonadati</taxon>
        <taxon>Pseudomonadota</taxon>
        <taxon>Alphaproteobacteria</taxon>
        <taxon>Hyphomicrobiales</taxon>
        <taxon>Rhizobiaceae</taxon>
        <taxon>Rhizobium/Agrobacterium group</taxon>
        <taxon>Neorhizobium</taxon>
    </lineage>
</organism>
<evidence type="ECO:0000259" key="2">
    <source>
        <dbReference type="Pfam" id="PF07859"/>
    </source>
</evidence>
<name>A0A561QV77_9HYPH</name>
<dbReference type="EMBL" id="VIWP01000003">
    <property type="protein sequence ID" value="TWF54278.1"/>
    <property type="molecule type" value="Genomic_DNA"/>
</dbReference>
<dbReference type="AlphaFoldDB" id="A0A561QV77"/>
<dbReference type="Gene3D" id="3.40.50.1820">
    <property type="entry name" value="alpha/beta hydrolase"/>
    <property type="match status" value="1"/>
</dbReference>
<dbReference type="PANTHER" id="PTHR48081:SF8">
    <property type="entry name" value="ALPHA_BETA HYDROLASE FOLD-3 DOMAIN-CONTAINING PROTEIN-RELATED"/>
    <property type="match status" value="1"/>
</dbReference>
<dbReference type="InterPro" id="IPR050300">
    <property type="entry name" value="GDXG_lipolytic_enzyme"/>
</dbReference>
<evidence type="ECO:0000313" key="3">
    <source>
        <dbReference type="EMBL" id="TWF54278.1"/>
    </source>
</evidence>
<dbReference type="Pfam" id="PF07859">
    <property type="entry name" value="Abhydrolase_3"/>
    <property type="match status" value="1"/>
</dbReference>
<keyword evidence="4" id="KW-1185">Reference proteome</keyword>
<evidence type="ECO:0000313" key="4">
    <source>
        <dbReference type="Proteomes" id="UP000320653"/>
    </source>
</evidence>
<dbReference type="PANTHER" id="PTHR48081">
    <property type="entry name" value="AB HYDROLASE SUPERFAMILY PROTEIN C4A8.06C"/>
    <property type="match status" value="1"/>
</dbReference>
<accession>A0A561QV77</accession>
<proteinExistence type="predicted"/>
<reference evidence="3 4" key="1">
    <citation type="submission" date="2019-06" db="EMBL/GenBank/DDBJ databases">
        <title>Sorghum-associated microbial communities from plants grown in Nebraska, USA.</title>
        <authorList>
            <person name="Schachtman D."/>
        </authorList>
    </citation>
    <scope>NUCLEOTIDE SEQUENCE [LARGE SCALE GENOMIC DNA]</scope>
    <source>
        <strain evidence="3 4">1225</strain>
    </source>
</reference>
<gene>
    <name evidence="3" type="ORF">FHW37_103141</name>
</gene>